<dbReference type="Gene3D" id="1.20.1060.20">
    <property type="match status" value="1"/>
</dbReference>
<evidence type="ECO:0000256" key="2">
    <source>
        <dbReference type="ARBA" id="ARBA00006005"/>
    </source>
</evidence>
<keyword evidence="7 8" id="KW-0539">Nucleus</keyword>
<dbReference type="Gene3D" id="3.30.70.1620">
    <property type="match status" value="1"/>
</dbReference>
<name>A0A1R2CQX7_9CILI</name>
<dbReference type="SMART" id="SM00968">
    <property type="entry name" value="SMC_hinge"/>
    <property type="match status" value="1"/>
</dbReference>
<dbReference type="SUPFAM" id="SSF52540">
    <property type="entry name" value="P-loop containing nucleoside triphosphate hydrolases"/>
    <property type="match status" value="1"/>
</dbReference>
<keyword evidence="5 9" id="KW-0175">Coiled coil</keyword>
<evidence type="ECO:0000256" key="9">
    <source>
        <dbReference type="SAM" id="Coils"/>
    </source>
</evidence>
<dbReference type="PANTHER" id="PTHR18937:SF172">
    <property type="entry name" value="STRUCTURAL MAINTENANCE OF CHROMOSOMES PROTEIN"/>
    <property type="match status" value="1"/>
</dbReference>
<evidence type="ECO:0000256" key="3">
    <source>
        <dbReference type="ARBA" id="ARBA00022741"/>
    </source>
</evidence>
<evidence type="ECO:0000256" key="1">
    <source>
        <dbReference type="ARBA" id="ARBA00004123"/>
    </source>
</evidence>
<comment type="subcellular location">
    <subcellularLocation>
        <location evidence="1 8">Nucleus</location>
    </subcellularLocation>
</comment>
<dbReference type="AlphaFoldDB" id="A0A1R2CQX7"/>
<proteinExistence type="inferred from homology"/>
<dbReference type="GO" id="GO:0016887">
    <property type="term" value="F:ATP hydrolysis activity"/>
    <property type="evidence" value="ECO:0007669"/>
    <property type="project" value="InterPro"/>
</dbReference>
<dbReference type="Proteomes" id="UP000187209">
    <property type="component" value="Unassembled WGS sequence"/>
</dbReference>
<comment type="similarity">
    <text evidence="2">Belongs to the SMC family. SMC4 subfamily.</text>
</comment>
<evidence type="ECO:0000256" key="6">
    <source>
        <dbReference type="ARBA" id="ARBA00023067"/>
    </source>
</evidence>
<sequence>MEVDKLQGRLIIEKVIIKNFKSYAGEKIIGPFHKSLTSVVGPNGSGKSNLLESLLFAFGKRARKMRLKRLSELIHHSNTYPNVSEASVEVYFQNIIDTENEGFEVVSNSKLILTRIVRKNNTSEYRLNNSSSTYEEVTNTLKNRGIDLEHNRFLILQGEVEQIATMSPKAPPGDDNKIGLLEYLEEIIGTDKYVADIEKAEKELEEIIDEITSKKLRFEEAKKVCDQLEGPMREAIRYIDTEKESYSFKCLKCRLEKQKRIFNSEKIAEKILEQEKKLADLEEFFNQKRKANELAIADYEQKARELMKIRQEKLSIENSIKSYMQKDQTACEDLKLLKSTIKTLESEKESNTRRCNDISSDIENYKNIVPQKSEILNQIKNLRISKEQIFNQKASEIELITQDLQAKKKILESERAPIKREMAKLNTEKDSKINEISELENEIKSSDTDKVQVSQNISNLENTISNTQSQLNESYEILKQYLYINDKQAKIIQLKNLALEKNKTLMVIGDKITAYEREEKKTLNNKSQLSEILRAKIEKKLIGVYGRLGDLGVINSIYDIAVSSGIPGLDYIVVDTVTNGNDLINFVREKNLGKVNIIVLEKLKNTDRNIENFQTPDKRVERLFDQIRISDPKFKYAFYHMFGDTLFTQNIEDARRIALGENRYKVVTKDGDIINPSGEMRGFANPTRGKMKLIGQTNTYLEVDIQGLKKIYKEHQDDLENINIERNTLENEVNDLKNKDRELRQKINVLEININSLKDRLKAMNSRLDSLNERSIPDMQLLISKLQCIIEKIIQSLKKTEIIIRQKDMAINEIDAKIEETAGVEFKKLKDDVRKLNTEEEIAEKELSKVQAGLLQRQKDLEKYSKQLEKDIGELEDLLKKQEDLKKEKEKYSELAKEKLLEMEDYLKKENEQEKMIKELEIQKKEIAKEFDSILTAKNEAELKKRQLCSEMKDLKVEVQKWQIRLEHTIEDFRNMEKDYLSIFDGIAIENNEPTNPEHQSKKNLFAEERKNLFRPVDWEATEAELNEMIDKIQIIGEIEKLIDDELSTDRPNLNIIQEYKNRLDDKTQKEKNLSEAKQHENTLKNLYIEYKNKRFNEFTKGIREISLKLREMYCLLTRGGGAELEFADSTDPFAEGIIFTVRPPSKNWQKMANLSGGEKTLSSLALVFALHHYKPNSLYVMDEVDAALDFQNVSVIANYIKGETKNAQFIVVSLRYQMFEVADQLVGIYKTKDISHSLCVSPYSLKEIGNKNPIIRQTLENISMKDN</sequence>
<evidence type="ECO:0000256" key="5">
    <source>
        <dbReference type="ARBA" id="ARBA00023054"/>
    </source>
</evidence>
<dbReference type="PIRSF" id="PIRSF005719">
    <property type="entry name" value="SMC"/>
    <property type="match status" value="1"/>
</dbReference>
<dbReference type="InterPro" id="IPR003395">
    <property type="entry name" value="RecF/RecN/SMC_N"/>
</dbReference>
<dbReference type="InterPro" id="IPR024704">
    <property type="entry name" value="SMC"/>
</dbReference>
<keyword evidence="6" id="KW-0226">DNA condensation</keyword>
<evidence type="ECO:0000256" key="8">
    <source>
        <dbReference type="PIRNR" id="PIRNR005719"/>
    </source>
</evidence>
<dbReference type="EMBL" id="MPUH01000082">
    <property type="protein sequence ID" value="OMJ91395.1"/>
    <property type="molecule type" value="Genomic_DNA"/>
</dbReference>
<comment type="caution">
    <text evidence="11">The sequence shown here is derived from an EMBL/GenBank/DDBJ whole genome shotgun (WGS) entry which is preliminary data.</text>
</comment>
<dbReference type="Pfam" id="PF02463">
    <property type="entry name" value="SMC_N"/>
    <property type="match status" value="1"/>
</dbReference>
<keyword evidence="3" id="KW-0547">Nucleotide-binding</keyword>
<dbReference type="GO" id="GO:0007076">
    <property type="term" value="P:mitotic chromosome condensation"/>
    <property type="evidence" value="ECO:0007669"/>
    <property type="project" value="TreeGrafter"/>
</dbReference>
<feature type="coiled-coil region" evidence="9">
    <location>
        <begin position="190"/>
        <end position="217"/>
    </location>
</feature>
<dbReference type="PANTHER" id="PTHR18937">
    <property type="entry name" value="STRUCTURAL MAINTENANCE OF CHROMOSOMES SMC FAMILY MEMBER"/>
    <property type="match status" value="1"/>
</dbReference>
<dbReference type="InterPro" id="IPR010935">
    <property type="entry name" value="SMC_hinge"/>
</dbReference>
<dbReference type="Pfam" id="PF06470">
    <property type="entry name" value="SMC_hinge"/>
    <property type="match status" value="1"/>
</dbReference>
<evidence type="ECO:0000256" key="4">
    <source>
        <dbReference type="ARBA" id="ARBA00022840"/>
    </source>
</evidence>
<feature type="coiled-coil region" evidence="9">
    <location>
        <begin position="826"/>
        <end position="972"/>
    </location>
</feature>
<keyword evidence="12" id="KW-1185">Reference proteome</keyword>
<feature type="coiled-coil region" evidence="9">
    <location>
        <begin position="422"/>
        <end position="470"/>
    </location>
</feature>
<evidence type="ECO:0000313" key="12">
    <source>
        <dbReference type="Proteomes" id="UP000187209"/>
    </source>
</evidence>
<accession>A0A1R2CQX7</accession>
<dbReference type="GO" id="GO:0005634">
    <property type="term" value="C:nucleus"/>
    <property type="evidence" value="ECO:0007669"/>
    <property type="project" value="UniProtKB-SubCell"/>
</dbReference>
<evidence type="ECO:0000259" key="10">
    <source>
        <dbReference type="SMART" id="SM00968"/>
    </source>
</evidence>
<dbReference type="Gene3D" id="3.40.50.300">
    <property type="entry name" value="P-loop containing nucleotide triphosphate hydrolases"/>
    <property type="match status" value="2"/>
</dbReference>
<gene>
    <name evidence="11" type="ORF">SteCoe_6079</name>
</gene>
<evidence type="ECO:0000313" key="11">
    <source>
        <dbReference type="EMBL" id="OMJ91395.1"/>
    </source>
</evidence>
<keyword evidence="4" id="KW-0067">ATP-binding</keyword>
<dbReference type="InterPro" id="IPR027417">
    <property type="entry name" value="P-loop_NTPase"/>
</dbReference>
<protein>
    <recommendedName>
        <fullName evidence="8">Structural maintenance of chromosomes protein</fullName>
    </recommendedName>
</protein>
<dbReference type="OrthoDB" id="5575062at2759"/>
<evidence type="ECO:0000256" key="7">
    <source>
        <dbReference type="ARBA" id="ARBA00023242"/>
    </source>
</evidence>
<dbReference type="SUPFAM" id="SSF75553">
    <property type="entry name" value="Smc hinge domain"/>
    <property type="match status" value="1"/>
</dbReference>
<dbReference type="GO" id="GO:0000796">
    <property type="term" value="C:condensin complex"/>
    <property type="evidence" value="ECO:0007669"/>
    <property type="project" value="TreeGrafter"/>
</dbReference>
<dbReference type="InterPro" id="IPR036277">
    <property type="entry name" value="SMC_hinge_sf"/>
</dbReference>
<organism evidence="11 12">
    <name type="scientific">Stentor coeruleus</name>
    <dbReference type="NCBI Taxonomy" id="5963"/>
    <lineage>
        <taxon>Eukaryota</taxon>
        <taxon>Sar</taxon>
        <taxon>Alveolata</taxon>
        <taxon>Ciliophora</taxon>
        <taxon>Postciliodesmatophora</taxon>
        <taxon>Heterotrichea</taxon>
        <taxon>Heterotrichida</taxon>
        <taxon>Stentoridae</taxon>
        <taxon>Stentor</taxon>
    </lineage>
</organism>
<dbReference type="GO" id="GO:0005524">
    <property type="term" value="F:ATP binding"/>
    <property type="evidence" value="ECO:0007669"/>
    <property type="project" value="UniProtKB-KW"/>
</dbReference>
<feature type="coiled-coil region" evidence="9">
    <location>
        <begin position="705"/>
        <end position="774"/>
    </location>
</feature>
<reference evidence="11 12" key="1">
    <citation type="submission" date="2016-11" db="EMBL/GenBank/DDBJ databases">
        <title>The macronuclear genome of Stentor coeruleus: a giant cell with tiny introns.</title>
        <authorList>
            <person name="Slabodnick M."/>
            <person name="Ruby J.G."/>
            <person name="Reiff S.B."/>
            <person name="Swart E.C."/>
            <person name="Gosai S."/>
            <person name="Prabakaran S."/>
            <person name="Witkowska E."/>
            <person name="Larue G.E."/>
            <person name="Fisher S."/>
            <person name="Freeman R.M."/>
            <person name="Gunawardena J."/>
            <person name="Chu W."/>
            <person name="Stover N.A."/>
            <person name="Gregory B.D."/>
            <person name="Nowacki M."/>
            <person name="Derisi J."/>
            <person name="Roy S.W."/>
            <person name="Marshall W.F."/>
            <person name="Sood P."/>
        </authorList>
    </citation>
    <scope>NUCLEOTIDE SEQUENCE [LARGE SCALE GENOMIC DNA]</scope>
    <source>
        <strain evidence="11">WM001</strain>
    </source>
</reference>
<feature type="domain" description="SMC hinge" evidence="10">
    <location>
        <begin position="542"/>
        <end position="658"/>
    </location>
</feature>